<feature type="binding site" evidence="7">
    <location>
        <position position="267"/>
    </location>
    <ligand>
        <name>beta-D-galactose</name>
        <dbReference type="ChEBI" id="CHEBI:27667"/>
    </ligand>
</feature>
<dbReference type="PIRSF" id="PIRSF005096">
    <property type="entry name" value="GALM"/>
    <property type="match status" value="1"/>
</dbReference>
<dbReference type="GO" id="GO:0030246">
    <property type="term" value="F:carbohydrate binding"/>
    <property type="evidence" value="ECO:0007669"/>
    <property type="project" value="InterPro"/>
</dbReference>
<dbReference type="SUPFAM" id="SSF74650">
    <property type="entry name" value="Galactose mutarotase-like"/>
    <property type="match status" value="1"/>
</dbReference>
<dbReference type="InterPro" id="IPR014718">
    <property type="entry name" value="GH-type_carb-bd"/>
</dbReference>
<evidence type="ECO:0000256" key="6">
    <source>
        <dbReference type="PIRSR" id="PIRSR005096-1"/>
    </source>
</evidence>
<name>A0A212QS61_9PROT</name>
<comment type="catalytic activity">
    <reaction evidence="5">
        <text>alpha-D-glucose = beta-D-glucose</text>
        <dbReference type="Rhea" id="RHEA:10264"/>
        <dbReference type="ChEBI" id="CHEBI:15903"/>
        <dbReference type="ChEBI" id="CHEBI:17925"/>
        <dbReference type="EC" id="5.1.3.3"/>
    </reaction>
</comment>
<evidence type="ECO:0000256" key="4">
    <source>
        <dbReference type="ARBA" id="ARBA00023277"/>
    </source>
</evidence>
<comment type="pathway">
    <text evidence="1 5">Carbohydrate metabolism; hexose metabolism.</text>
</comment>
<evidence type="ECO:0000256" key="8">
    <source>
        <dbReference type="PIRSR" id="PIRSR005096-3"/>
    </source>
</evidence>
<dbReference type="PANTHER" id="PTHR10091">
    <property type="entry name" value="ALDOSE-1-EPIMERASE"/>
    <property type="match status" value="1"/>
</dbReference>
<dbReference type="GO" id="GO:0033499">
    <property type="term" value="P:galactose catabolic process via UDP-galactose, Leloir pathway"/>
    <property type="evidence" value="ECO:0007669"/>
    <property type="project" value="TreeGrafter"/>
</dbReference>
<dbReference type="Gene3D" id="2.70.98.10">
    <property type="match status" value="1"/>
</dbReference>
<evidence type="ECO:0000256" key="2">
    <source>
        <dbReference type="ARBA" id="ARBA00006206"/>
    </source>
</evidence>
<dbReference type="UniPathway" id="UPA00242"/>
<dbReference type="EMBL" id="FYEH01000003">
    <property type="protein sequence ID" value="SNB62412.1"/>
    <property type="molecule type" value="Genomic_DNA"/>
</dbReference>
<dbReference type="InterPro" id="IPR011013">
    <property type="entry name" value="Gal_mutarotase_sf_dom"/>
</dbReference>
<feature type="active site" description="Proton acceptor" evidence="6">
    <location>
        <position position="335"/>
    </location>
</feature>
<dbReference type="GO" id="GO:0005737">
    <property type="term" value="C:cytoplasm"/>
    <property type="evidence" value="ECO:0007669"/>
    <property type="project" value="TreeGrafter"/>
</dbReference>
<feature type="binding site" evidence="8">
    <location>
        <begin position="195"/>
        <end position="197"/>
    </location>
    <ligand>
        <name>beta-D-galactose</name>
        <dbReference type="ChEBI" id="CHEBI:27667"/>
    </ligand>
</feature>
<evidence type="ECO:0000313" key="9">
    <source>
        <dbReference type="EMBL" id="SNB62412.1"/>
    </source>
</evidence>
<dbReference type="RefSeq" id="WP_207761945.1">
    <property type="nucleotide sequence ID" value="NZ_FYEH01000003.1"/>
</dbReference>
<protein>
    <recommendedName>
        <fullName evidence="5">Aldose 1-epimerase</fullName>
        <ecNumber evidence="5">5.1.3.3</ecNumber>
    </recommendedName>
</protein>
<keyword evidence="3 5" id="KW-0413">Isomerase</keyword>
<proteinExistence type="inferred from homology"/>
<dbReference type="Pfam" id="PF01263">
    <property type="entry name" value="Aldose_epim"/>
    <property type="match status" value="1"/>
</dbReference>
<evidence type="ECO:0000256" key="5">
    <source>
        <dbReference type="PIRNR" id="PIRNR005096"/>
    </source>
</evidence>
<accession>A0A212QS61</accession>
<dbReference type="InterPro" id="IPR047215">
    <property type="entry name" value="Galactose_mutarotase-like"/>
</dbReference>
<dbReference type="EC" id="5.1.3.3" evidence="5"/>
<reference evidence="9 10" key="1">
    <citation type="submission" date="2017-06" db="EMBL/GenBank/DDBJ databases">
        <authorList>
            <person name="Kim H.J."/>
            <person name="Triplett B.A."/>
        </authorList>
    </citation>
    <scope>NUCLEOTIDE SEQUENCE [LARGE SCALE GENOMIC DNA]</scope>
    <source>
        <strain evidence="9 10">B29T1</strain>
    </source>
</reference>
<dbReference type="PANTHER" id="PTHR10091:SF0">
    <property type="entry name" value="GALACTOSE MUTAROTASE"/>
    <property type="match status" value="1"/>
</dbReference>
<feature type="binding site" evidence="8">
    <location>
        <begin position="95"/>
        <end position="96"/>
    </location>
    <ligand>
        <name>beta-D-galactose</name>
        <dbReference type="ChEBI" id="CHEBI:27667"/>
    </ligand>
</feature>
<dbReference type="CDD" id="cd09019">
    <property type="entry name" value="galactose_mutarotase_like"/>
    <property type="match status" value="1"/>
</dbReference>
<dbReference type="NCBIfam" id="NF008277">
    <property type="entry name" value="PRK11055.1"/>
    <property type="match status" value="1"/>
</dbReference>
<dbReference type="InterPro" id="IPR008183">
    <property type="entry name" value="Aldose_1/G6P_1-epimerase"/>
</dbReference>
<evidence type="ECO:0000256" key="3">
    <source>
        <dbReference type="ARBA" id="ARBA00023235"/>
    </source>
</evidence>
<keyword evidence="4 5" id="KW-0119">Carbohydrate metabolism</keyword>
<dbReference type="AlphaFoldDB" id="A0A212QS61"/>
<keyword evidence="10" id="KW-1185">Reference proteome</keyword>
<comment type="similarity">
    <text evidence="2 5">Belongs to the aldose epimerase family.</text>
</comment>
<sequence length="375" mass="40334">MAAALGVVASHPALAMTSQPYGRLADGQVVSRYELTNSHGLKVEFIDYGAIVTAIVTPDRRGQLANIVLGLPSLDAFQRYNGTYHFGGVVGRFANRQVERSVVLDGKTYQVPPEDSPNAVNGTPDGFDRRIWKVAPKEAAGGEAAVLTLKSPDGDQGFPGNLTVHVTYTLTDRNEFRIDYEASTDAPTVVNLTSHCYFNLGGNGSGSTDRDLVRIEADSIMPSDAQGMPTGSVRPVKGTPFDLHRLTAIGPRLRGADPQLVAAKGFDMNYVIDRSNATAGAPVAAAMLHDPESGRTLRVATTQPDLRFYTGNRLDGSVVGSSGGIYRQGDGIALEAEHLPDASNKPSFFSTELRPGQNYKATTIYRFEVDKYRPE</sequence>
<evidence type="ECO:0000256" key="1">
    <source>
        <dbReference type="ARBA" id="ARBA00005028"/>
    </source>
</evidence>
<feature type="active site" description="Proton donor" evidence="6">
    <location>
        <position position="195"/>
    </location>
</feature>
<dbReference type="Proteomes" id="UP000197065">
    <property type="component" value="Unassembled WGS sequence"/>
</dbReference>
<evidence type="ECO:0000313" key="10">
    <source>
        <dbReference type="Proteomes" id="UP000197065"/>
    </source>
</evidence>
<gene>
    <name evidence="9" type="ORF">SAMN07250955_103112</name>
</gene>
<dbReference type="GO" id="GO:0004034">
    <property type="term" value="F:aldose 1-epimerase activity"/>
    <property type="evidence" value="ECO:0007669"/>
    <property type="project" value="UniProtKB-EC"/>
</dbReference>
<organism evidence="9 10">
    <name type="scientific">Arboricoccus pini</name>
    <dbReference type="NCBI Taxonomy" id="1963835"/>
    <lineage>
        <taxon>Bacteria</taxon>
        <taxon>Pseudomonadati</taxon>
        <taxon>Pseudomonadota</taxon>
        <taxon>Alphaproteobacteria</taxon>
        <taxon>Geminicoccales</taxon>
        <taxon>Geminicoccaceae</taxon>
        <taxon>Arboricoccus</taxon>
    </lineage>
</organism>
<dbReference type="InterPro" id="IPR015443">
    <property type="entry name" value="Aldose_1-epimerase"/>
</dbReference>
<evidence type="ECO:0000256" key="7">
    <source>
        <dbReference type="PIRSR" id="PIRSR005096-2"/>
    </source>
</evidence>
<dbReference type="GO" id="GO:0006006">
    <property type="term" value="P:glucose metabolic process"/>
    <property type="evidence" value="ECO:0007669"/>
    <property type="project" value="TreeGrafter"/>
</dbReference>